<accession>A0A7X0HG83</accession>
<evidence type="ECO:0000313" key="3">
    <source>
        <dbReference type="Proteomes" id="UP000540423"/>
    </source>
</evidence>
<keyword evidence="3" id="KW-1185">Reference proteome</keyword>
<sequence>MDKKDKPRSPREKYGEELKLRRTVAGLTQEALGEMVVCSPTLISHYESGRRLPSSEDARRIDRALGTDGFFERWLEDLEAKYADHFAGVVELEKLASAIRQFALSLVPGLLQTEDYARALFRSYRPNHTAEELDKEVVIRTERARVLDGPGSPELWTLLDEAVLRRQVGGPEVMARQLHKIADMAEAGRIRLHVLPFGAGAHSLLESLLTMMAFEDGAPVAYVEGLYTGHLMDEPALVSACQTAYDLALSDALSHRESVALVRAAAEEHAHDQQ</sequence>
<dbReference type="RefSeq" id="WP_185032030.1">
    <property type="nucleotide sequence ID" value="NZ_BNBN01000001.1"/>
</dbReference>
<dbReference type="GO" id="GO:0003677">
    <property type="term" value="F:DNA binding"/>
    <property type="evidence" value="ECO:0007669"/>
    <property type="project" value="InterPro"/>
</dbReference>
<dbReference type="PROSITE" id="PS50943">
    <property type="entry name" value="HTH_CROC1"/>
    <property type="match status" value="1"/>
</dbReference>
<name>A0A7X0HG83_9ACTN</name>
<dbReference type="Pfam" id="PF13560">
    <property type="entry name" value="HTH_31"/>
    <property type="match status" value="1"/>
</dbReference>
<dbReference type="Pfam" id="PF19054">
    <property type="entry name" value="DUF5753"/>
    <property type="match status" value="1"/>
</dbReference>
<dbReference type="InterPro" id="IPR010982">
    <property type="entry name" value="Lambda_DNA-bd_dom_sf"/>
</dbReference>
<dbReference type="EMBL" id="JACHEM010000008">
    <property type="protein sequence ID" value="MBB6437061.1"/>
    <property type="molecule type" value="Genomic_DNA"/>
</dbReference>
<feature type="domain" description="HTH cro/C1-type" evidence="1">
    <location>
        <begin position="18"/>
        <end position="70"/>
    </location>
</feature>
<dbReference type="CDD" id="cd00093">
    <property type="entry name" value="HTH_XRE"/>
    <property type="match status" value="1"/>
</dbReference>
<dbReference type="AlphaFoldDB" id="A0A7X0HG83"/>
<dbReference type="SMART" id="SM00530">
    <property type="entry name" value="HTH_XRE"/>
    <property type="match status" value="1"/>
</dbReference>
<dbReference type="InterPro" id="IPR001387">
    <property type="entry name" value="Cro/C1-type_HTH"/>
</dbReference>
<dbReference type="SUPFAM" id="SSF47413">
    <property type="entry name" value="lambda repressor-like DNA-binding domains"/>
    <property type="match status" value="1"/>
</dbReference>
<dbReference type="Proteomes" id="UP000540423">
    <property type="component" value="Unassembled WGS sequence"/>
</dbReference>
<organism evidence="2 3">
    <name type="scientific">Streptomyces candidus</name>
    <dbReference type="NCBI Taxonomy" id="67283"/>
    <lineage>
        <taxon>Bacteria</taxon>
        <taxon>Bacillati</taxon>
        <taxon>Actinomycetota</taxon>
        <taxon>Actinomycetes</taxon>
        <taxon>Kitasatosporales</taxon>
        <taxon>Streptomycetaceae</taxon>
        <taxon>Streptomyces</taxon>
    </lineage>
</organism>
<dbReference type="InterPro" id="IPR043917">
    <property type="entry name" value="DUF5753"/>
</dbReference>
<dbReference type="Gene3D" id="1.10.260.40">
    <property type="entry name" value="lambda repressor-like DNA-binding domains"/>
    <property type="match status" value="1"/>
</dbReference>
<comment type="caution">
    <text evidence="2">The sequence shown here is derived from an EMBL/GenBank/DDBJ whole genome shotgun (WGS) entry which is preliminary data.</text>
</comment>
<reference evidence="2 3" key="1">
    <citation type="submission" date="2020-08" db="EMBL/GenBank/DDBJ databases">
        <title>Genomic Encyclopedia of Type Strains, Phase IV (KMG-IV): sequencing the most valuable type-strain genomes for metagenomic binning, comparative biology and taxonomic classification.</title>
        <authorList>
            <person name="Goeker M."/>
        </authorList>
    </citation>
    <scope>NUCLEOTIDE SEQUENCE [LARGE SCALE GENOMIC DNA]</scope>
    <source>
        <strain evidence="2 3">DSM 40141</strain>
    </source>
</reference>
<proteinExistence type="predicted"/>
<evidence type="ECO:0000313" key="2">
    <source>
        <dbReference type="EMBL" id="MBB6437061.1"/>
    </source>
</evidence>
<evidence type="ECO:0000259" key="1">
    <source>
        <dbReference type="PROSITE" id="PS50943"/>
    </source>
</evidence>
<protein>
    <submittedName>
        <fullName evidence="2">Transcriptional regulator with XRE-family HTH domain</fullName>
    </submittedName>
</protein>
<gene>
    <name evidence="2" type="ORF">HNQ79_003536</name>
</gene>